<reference evidence="1" key="1">
    <citation type="submission" date="2020-06" db="EMBL/GenBank/DDBJ databases">
        <title>A dish full of viruses: viral metagenomics in chicken, pork and beef from Brazil.</title>
        <authorList>
            <person name="Cibulski S.P."/>
            <person name="Mayer F.Q."/>
            <person name="Roehe P.M."/>
        </authorList>
    </citation>
    <scope>NUCLEOTIDE SEQUENCE</scope>
    <source>
        <strain evidence="1">36B</strain>
    </source>
</reference>
<name>A0A7G8LJ15_9VIRU</name>
<protein>
    <submittedName>
        <fullName evidence="1">Capsid protein</fullName>
    </submittedName>
</protein>
<dbReference type="EMBL" id="MT671989">
    <property type="protein sequence ID" value="QNJ57237.1"/>
    <property type="molecule type" value="Genomic_DNA"/>
</dbReference>
<sequence>MNHGFKSRSKSAASAYRRRGGSYGSFAKKFGTYKKVARRPKLVKFATVGYTRDVETKYSDKAIQANAGPMVQAAEATGWHGTSDTWRSINFGGATTTPITNYQQDLLKGVIQGNTATTRVGNKIHVKALKVKMTFVAATVTNATTGFENAQYGEAGLDAVVGELRQYLRTTYRVMVVKDMQVNSEANEIKYSDVMEAQPATGFAGVHSELKVANMGRFRVMTDRLVELDANDPMKTLALNYYNVGNVRYNGTESTAASPALTDNGIYIVWAVWTQGTSGVAPAGLSVNVGPVNVSRRLCFKDA</sequence>
<dbReference type="InterPro" id="IPR029053">
    <property type="entry name" value="Viral_coat"/>
</dbReference>
<proteinExistence type="predicted"/>
<accession>A0A7G8LJ15</accession>
<organism evidence="1">
    <name type="scientific">Cressdnaviricota sp</name>
    <dbReference type="NCBI Taxonomy" id="2748378"/>
    <lineage>
        <taxon>Viruses</taxon>
        <taxon>Monodnaviria</taxon>
        <taxon>Shotokuvirae</taxon>
        <taxon>Cressdnaviricota</taxon>
    </lineage>
</organism>
<gene>
    <name evidence="1" type="primary">Cap</name>
</gene>
<dbReference type="Gene3D" id="2.60.120.20">
    <property type="match status" value="1"/>
</dbReference>
<evidence type="ECO:0000313" key="1">
    <source>
        <dbReference type="EMBL" id="QNJ57237.1"/>
    </source>
</evidence>